<organism evidence="2 3">
    <name type="scientific">Aureobasidium melanogenum</name>
    <name type="common">Aureobasidium pullulans var. melanogenum</name>
    <dbReference type="NCBI Taxonomy" id="46634"/>
    <lineage>
        <taxon>Eukaryota</taxon>
        <taxon>Fungi</taxon>
        <taxon>Dikarya</taxon>
        <taxon>Ascomycota</taxon>
        <taxon>Pezizomycotina</taxon>
        <taxon>Dothideomycetes</taxon>
        <taxon>Dothideomycetidae</taxon>
        <taxon>Dothideales</taxon>
        <taxon>Saccotheciaceae</taxon>
        <taxon>Aureobasidium</taxon>
    </lineage>
</organism>
<accession>A0A9P8GRK5</accession>
<protein>
    <submittedName>
        <fullName evidence="2">Uncharacterized protein</fullName>
    </submittedName>
</protein>
<sequence length="489" mass="55111">MRAHRYGHGILEDSSRRLQVSFVARLIPDFTTLGKGPFEFLPVSSMLVVCCIRLVRNVKSLKLQNNLFLLRITNIVFFYLEHATTSTMNTKTHDFTSISDAEVIYYLFSPESRSPSPNNDIPCTLAAGEDASMFHPIEVQPKTDDWIDVDTPSYSRERHVPDRTLRVLIDKIQPSMDKEATSIEDAAFDLARRAEDLAKAVEAGRDSAKHKCREVELAAAIEHEQVKTVTKLAVREKAIVEQQEEIARLNTRLAELEEVSQLSSTKHISDRPLVMRIDVWVGGEDGTDVELALVKMNPDTPFKIVLETLRDQHPLKALKQKSTGRWIFDSDTPACLGFKDEEELVFIQQHDEPMFMLDASMDEAMCWRGKDSRHHSVQAKSNGNPKTKTEGFFSFWHFVNTTSMSTKTHVDIDPIVDSFDTSPTPRAYQQRAISTSTWLSNVGRLFVLVGGREGMKRQRSGNDAAEAGVGEAGARNTLDKVVSVQRFII</sequence>
<dbReference type="EMBL" id="JAHFYH010000001">
    <property type="protein sequence ID" value="KAH0237749.1"/>
    <property type="molecule type" value="Genomic_DNA"/>
</dbReference>
<proteinExistence type="predicted"/>
<evidence type="ECO:0000256" key="1">
    <source>
        <dbReference type="SAM" id="Coils"/>
    </source>
</evidence>
<feature type="non-terminal residue" evidence="2">
    <location>
        <position position="489"/>
    </location>
</feature>
<comment type="caution">
    <text evidence="2">The sequence shown here is derived from an EMBL/GenBank/DDBJ whole genome shotgun (WGS) entry which is preliminary data.</text>
</comment>
<dbReference type="Proteomes" id="UP000767238">
    <property type="component" value="Unassembled WGS sequence"/>
</dbReference>
<feature type="coiled-coil region" evidence="1">
    <location>
        <begin position="232"/>
        <end position="259"/>
    </location>
</feature>
<reference evidence="2" key="1">
    <citation type="journal article" date="2021" name="J Fungi (Basel)">
        <title>Virulence traits and population genomics of the black yeast Aureobasidium melanogenum.</title>
        <authorList>
            <person name="Cernosa A."/>
            <person name="Sun X."/>
            <person name="Gostincar C."/>
            <person name="Fang C."/>
            <person name="Gunde-Cimerman N."/>
            <person name="Song Z."/>
        </authorList>
    </citation>
    <scope>NUCLEOTIDE SEQUENCE</scope>
    <source>
        <strain evidence="2">EXF-8016</strain>
    </source>
</reference>
<dbReference type="AlphaFoldDB" id="A0A9P8GRK5"/>
<reference evidence="2" key="2">
    <citation type="submission" date="2021-08" db="EMBL/GenBank/DDBJ databases">
        <authorList>
            <person name="Gostincar C."/>
            <person name="Sun X."/>
            <person name="Song Z."/>
            <person name="Gunde-Cimerman N."/>
        </authorList>
    </citation>
    <scope>NUCLEOTIDE SEQUENCE</scope>
    <source>
        <strain evidence="2">EXF-8016</strain>
    </source>
</reference>
<evidence type="ECO:0000313" key="3">
    <source>
        <dbReference type="Proteomes" id="UP000767238"/>
    </source>
</evidence>
<evidence type="ECO:0000313" key="2">
    <source>
        <dbReference type="EMBL" id="KAH0237749.1"/>
    </source>
</evidence>
<gene>
    <name evidence="2" type="ORF">KCV03_g250</name>
</gene>
<name>A0A9P8GRK5_AURME</name>
<keyword evidence="1" id="KW-0175">Coiled coil</keyword>